<feature type="domain" description="3-deoxy-D-manno-octulosonic-acid transferase N-terminal" evidence="9">
    <location>
        <begin position="47"/>
        <end position="205"/>
    </location>
</feature>
<comment type="pathway">
    <text evidence="1 8">Bacterial outer membrane biogenesis; LPS core biosynthesis.</text>
</comment>
<dbReference type="GO" id="GO:0009244">
    <property type="term" value="P:lipopolysaccharide core region biosynthetic process"/>
    <property type="evidence" value="ECO:0007669"/>
    <property type="project" value="UniProtKB-UniRule"/>
</dbReference>
<dbReference type="Gene3D" id="3.40.50.11720">
    <property type="entry name" value="3-Deoxy-D-manno-octulosonic-acid transferase, N-terminal domain"/>
    <property type="match status" value="1"/>
</dbReference>
<dbReference type="GO" id="GO:0009245">
    <property type="term" value="P:lipid A biosynthetic process"/>
    <property type="evidence" value="ECO:0007669"/>
    <property type="project" value="TreeGrafter"/>
</dbReference>
<evidence type="ECO:0000256" key="6">
    <source>
        <dbReference type="ARBA" id="ARBA00049183"/>
    </source>
</evidence>
<protein>
    <recommendedName>
        <fullName evidence="3 8">3-deoxy-D-manno-octulosonic acid transferase</fullName>
        <shortName evidence="8">Kdo transferase</shortName>
        <ecNumber evidence="2 8">2.4.99.12</ecNumber>
    </recommendedName>
    <alternativeName>
        <fullName evidence="5 8">Lipid IV(A) 3-deoxy-D-manno-octulosonic acid transferase</fullName>
    </alternativeName>
</protein>
<sequence length="408" mass="46730">MLLVYNAGIAVYNAGIKVFSLFNKKADLLQKGRRETAQEIKSLDFTDKTIWVHCASLGEFEQGRPLIEKIKEKYPEKVVVLTFFSPSGYEVRKDYELADYVFYLPADRKKQVKKFVDAINPEVVIFVKYEFWYHFLTYLNSKSIKTYIVSAIFRPEHAFFKWYGKWYQKMLRLFTRMYVQDEESARLLDSIGIVNYQVAGDTRFDRVWEIARASKEYPELEEFAKNSKVLVGGSSWPAGEKLIAEYLKTNSDVKLLLAPHEIHEEHLKEIESLLPLASARYTKLDGVNLSSLRVMIIDTMGMLSSMYRYGDAAYIGGGFGSGIHNTIEASTFGLPVVFGPNYKKYKEACDLVDLNAGFSVSDQEGFNTIMDKLLKDQSFLDEASKQSVEYVEKMRGATSIVMNEIGFD</sequence>
<evidence type="ECO:0000256" key="2">
    <source>
        <dbReference type="ARBA" id="ARBA00012621"/>
    </source>
</evidence>
<feature type="active site" description="Proton acceptor" evidence="7">
    <location>
        <position position="59"/>
    </location>
</feature>
<dbReference type="InterPro" id="IPR038107">
    <property type="entry name" value="Glycos_transf_N_sf"/>
</dbReference>
<dbReference type="EMBL" id="JAPDPI010000016">
    <property type="protein sequence ID" value="MCW3805828.1"/>
    <property type="molecule type" value="Genomic_DNA"/>
</dbReference>
<dbReference type="RefSeq" id="WP_301199193.1">
    <property type="nucleotide sequence ID" value="NZ_JAPDPI010000016.1"/>
</dbReference>
<dbReference type="Gene3D" id="3.40.50.2000">
    <property type="entry name" value="Glycogen Phosphorylase B"/>
    <property type="match status" value="1"/>
</dbReference>
<dbReference type="GO" id="GO:0005886">
    <property type="term" value="C:plasma membrane"/>
    <property type="evidence" value="ECO:0007669"/>
    <property type="project" value="UniProtKB-SubCell"/>
</dbReference>
<evidence type="ECO:0000256" key="5">
    <source>
        <dbReference type="ARBA" id="ARBA00031445"/>
    </source>
</evidence>
<dbReference type="EC" id="2.4.99.12" evidence="2 8"/>
<evidence type="ECO:0000313" key="10">
    <source>
        <dbReference type="EMBL" id="MCW3805828.1"/>
    </source>
</evidence>
<keyword evidence="8" id="KW-0472">Membrane</keyword>
<keyword evidence="8" id="KW-1003">Cell membrane</keyword>
<evidence type="ECO:0000256" key="4">
    <source>
        <dbReference type="ARBA" id="ARBA00022679"/>
    </source>
</evidence>
<comment type="function">
    <text evidence="8">Involved in lipopolysaccharide (LPS) biosynthesis. Catalyzes the transfer of 3-deoxy-D-manno-octulosonate (Kdo) residue(s) from CMP-Kdo to lipid IV(A), the tetraacyldisaccharide-1,4'-bisphosphate precursor of lipid A.</text>
</comment>
<comment type="catalytic activity">
    <reaction evidence="6 8">
        <text>lipid IVA (E. coli) + CMP-3-deoxy-beta-D-manno-octulosonate = alpha-Kdo-(2-&gt;6)-lipid IVA (E. coli) + CMP + H(+)</text>
        <dbReference type="Rhea" id="RHEA:28066"/>
        <dbReference type="ChEBI" id="CHEBI:15378"/>
        <dbReference type="ChEBI" id="CHEBI:58603"/>
        <dbReference type="ChEBI" id="CHEBI:60364"/>
        <dbReference type="ChEBI" id="CHEBI:60377"/>
        <dbReference type="ChEBI" id="CHEBI:85987"/>
        <dbReference type="EC" id="2.4.99.12"/>
    </reaction>
</comment>
<evidence type="ECO:0000256" key="7">
    <source>
        <dbReference type="PIRSR" id="PIRSR639901-1"/>
    </source>
</evidence>
<dbReference type="PANTHER" id="PTHR42755:SF1">
    <property type="entry name" value="3-DEOXY-D-MANNO-OCTULOSONIC ACID TRANSFERASE, MITOCHONDRIAL-RELATED"/>
    <property type="match status" value="1"/>
</dbReference>
<evidence type="ECO:0000256" key="8">
    <source>
        <dbReference type="RuleBase" id="RU365103"/>
    </source>
</evidence>
<dbReference type="Pfam" id="PF04413">
    <property type="entry name" value="Glycos_transf_N"/>
    <property type="match status" value="1"/>
</dbReference>
<name>A0AAE3MDK1_9BACT</name>
<evidence type="ECO:0000256" key="1">
    <source>
        <dbReference type="ARBA" id="ARBA00004713"/>
    </source>
</evidence>
<dbReference type="InterPro" id="IPR039901">
    <property type="entry name" value="Kdotransferase"/>
</dbReference>
<reference evidence="10" key="1">
    <citation type="submission" date="2022-10" db="EMBL/GenBank/DDBJ databases">
        <authorList>
            <person name="Yu W.X."/>
        </authorList>
    </citation>
    <scope>NUCLEOTIDE SEQUENCE</scope>
    <source>
        <strain evidence="10">D04</strain>
    </source>
</reference>
<keyword evidence="4 8" id="KW-0808">Transferase</keyword>
<accession>A0AAE3MDK1</accession>
<dbReference type="Proteomes" id="UP001207408">
    <property type="component" value="Unassembled WGS sequence"/>
</dbReference>
<organism evidence="10 11">
    <name type="scientific">Plebeiibacterium marinum</name>
    <dbReference type="NCBI Taxonomy" id="2992111"/>
    <lineage>
        <taxon>Bacteria</taxon>
        <taxon>Pseudomonadati</taxon>
        <taxon>Bacteroidota</taxon>
        <taxon>Bacteroidia</taxon>
        <taxon>Marinilabiliales</taxon>
        <taxon>Marinilabiliaceae</taxon>
        <taxon>Plebeiibacterium</taxon>
    </lineage>
</organism>
<dbReference type="SUPFAM" id="SSF53756">
    <property type="entry name" value="UDP-Glycosyltransferase/glycogen phosphorylase"/>
    <property type="match status" value="1"/>
</dbReference>
<dbReference type="PANTHER" id="PTHR42755">
    <property type="entry name" value="3-DEOXY-MANNO-OCTULOSONATE CYTIDYLYLTRANSFERASE"/>
    <property type="match status" value="1"/>
</dbReference>
<proteinExistence type="inferred from homology"/>
<comment type="subcellular location">
    <subcellularLocation>
        <location evidence="8">Cell membrane</location>
    </subcellularLocation>
</comment>
<dbReference type="GO" id="GO:0043842">
    <property type="term" value="F:Kdo transferase activity"/>
    <property type="evidence" value="ECO:0007669"/>
    <property type="project" value="UniProtKB-EC"/>
</dbReference>
<dbReference type="AlphaFoldDB" id="A0AAE3MDK1"/>
<comment type="similarity">
    <text evidence="8">Belongs to the glycosyltransferase group 1 family.</text>
</comment>
<evidence type="ECO:0000313" key="11">
    <source>
        <dbReference type="Proteomes" id="UP001207408"/>
    </source>
</evidence>
<comment type="caution">
    <text evidence="10">The sequence shown here is derived from an EMBL/GenBank/DDBJ whole genome shotgun (WGS) entry which is preliminary data.</text>
</comment>
<keyword evidence="11" id="KW-1185">Reference proteome</keyword>
<evidence type="ECO:0000259" key="9">
    <source>
        <dbReference type="Pfam" id="PF04413"/>
    </source>
</evidence>
<dbReference type="InterPro" id="IPR007507">
    <property type="entry name" value="Glycos_transf_N"/>
</dbReference>
<gene>
    <name evidence="10" type="ORF">OM074_09320</name>
</gene>
<evidence type="ECO:0000256" key="3">
    <source>
        <dbReference type="ARBA" id="ARBA00019077"/>
    </source>
</evidence>
<keyword evidence="8" id="KW-0448">Lipopolysaccharide biosynthesis</keyword>